<accession>A0A3N4JV18</accession>
<sequence>MPEDIPVTHVFLKIGSSVELKILHLSKPSCNRTTISTTMPLIALESNRLPTVTTRDPIDQVKSTIIE</sequence>
<name>A0A3N4JV18_9PEZI</name>
<dbReference type="Proteomes" id="UP000276215">
    <property type="component" value="Unassembled WGS sequence"/>
</dbReference>
<evidence type="ECO:0000313" key="2">
    <source>
        <dbReference type="Proteomes" id="UP000276215"/>
    </source>
</evidence>
<organism evidence="1 2">
    <name type="scientific">Choiromyces venosus 120613-1</name>
    <dbReference type="NCBI Taxonomy" id="1336337"/>
    <lineage>
        <taxon>Eukaryota</taxon>
        <taxon>Fungi</taxon>
        <taxon>Dikarya</taxon>
        <taxon>Ascomycota</taxon>
        <taxon>Pezizomycotina</taxon>
        <taxon>Pezizomycetes</taxon>
        <taxon>Pezizales</taxon>
        <taxon>Tuberaceae</taxon>
        <taxon>Choiromyces</taxon>
    </lineage>
</organism>
<gene>
    <name evidence="1" type="ORF">L873DRAFT_1804392</name>
</gene>
<dbReference type="AlphaFoldDB" id="A0A3N4JV18"/>
<protein>
    <submittedName>
        <fullName evidence="1">Uncharacterized protein</fullName>
    </submittedName>
</protein>
<proteinExistence type="predicted"/>
<reference evidence="1 2" key="1">
    <citation type="journal article" date="2018" name="Nat. Ecol. Evol.">
        <title>Pezizomycetes genomes reveal the molecular basis of ectomycorrhizal truffle lifestyle.</title>
        <authorList>
            <person name="Murat C."/>
            <person name="Payen T."/>
            <person name="Noel B."/>
            <person name="Kuo A."/>
            <person name="Morin E."/>
            <person name="Chen J."/>
            <person name="Kohler A."/>
            <person name="Krizsan K."/>
            <person name="Balestrini R."/>
            <person name="Da Silva C."/>
            <person name="Montanini B."/>
            <person name="Hainaut M."/>
            <person name="Levati E."/>
            <person name="Barry K.W."/>
            <person name="Belfiori B."/>
            <person name="Cichocki N."/>
            <person name="Clum A."/>
            <person name="Dockter R.B."/>
            <person name="Fauchery L."/>
            <person name="Guy J."/>
            <person name="Iotti M."/>
            <person name="Le Tacon F."/>
            <person name="Lindquist E.A."/>
            <person name="Lipzen A."/>
            <person name="Malagnac F."/>
            <person name="Mello A."/>
            <person name="Molinier V."/>
            <person name="Miyauchi S."/>
            <person name="Poulain J."/>
            <person name="Riccioni C."/>
            <person name="Rubini A."/>
            <person name="Sitrit Y."/>
            <person name="Splivallo R."/>
            <person name="Traeger S."/>
            <person name="Wang M."/>
            <person name="Zifcakova L."/>
            <person name="Wipf D."/>
            <person name="Zambonelli A."/>
            <person name="Paolocci F."/>
            <person name="Nowrousian M."/>
            <person name="Ottonello S."/>
            <person name="Baldrian P."/>
            <person name="Spatafora J.W."/>
            <person name="Henrissat B."/>
            <person name="Nagy L.G."/>
            <person name="Aury J.M."/>
            <person name="Wincker P."/>
            <person name="Grigoriev I.V."/>
            <person name="Bonfante P."/>
            <person name="Martin F.M."/>
        </authorList>
    </citation>
    <scope>NUCLEOTIDE SEQUENCE [LARGE SCALE GENOMIC DNA]</scope>
    <source>
        <strain evidence="1 2">120613-1</strain>
    </source>
</reference>
<evidence type="ECO:0000313" key="1">
    <source>
        <dbReference type="EMBL" id="RPB01038.1"/>
    </source>
</evidence>
<dbReference type="EMBL" id="ML120376">
    <property type="protein sequence ID" value="RPB01038.1"/>
    <property type="molecule type" value="Genomic_DNA"/>
</dbReference>
<keyword evidence="2" id="KW-1185">Reference proteome</keyword>